<dbReference type="RefSeq" id="WP_011600406.1">
    <property type="nucleotide sequence ID" value="NC_008271.1"/>
</dbReference>
<name>Q0RVA7_RHOJR</name>
<geneLocation type="plasmid" evidence="1 2">
    <name>pRHL3</name>
</geneLocation>
<dbReference type="EMBL" id="CP000434">
    <property type="protein sequence ID" value="ABH00779.1"/>
    <property type="molecule type" value="Genomic_DNA"/>
</dbReference>
<evidence type="ECO:0000313" key="1">
    <source>
        <dbReference type="EMBL" id="ABH00779.1"/>
    </source>
</evidence>
<sequence>MNNEHEPSIVVSPDSSTHDIGLETFITTWFEDLRSGGGERRDLIDNIENMEMFFLMANIARRAAQPDASDEELLLFSALAVAREYFREERMEPVIAGWGGRWKYVCDAFDHLHEVGNEEAALILVKSVLRGMQTQSEEVEQFLRSVWSNKERAKVRRMNAISLRSSSESCGPLGC</sequence>
<gene>
    <name evidence="1" type="ordered locus">RHA1_ro11132</name>
</gene>
<dbReference type="KEGG" id="rha:RHA1_ro11132"/>
<evidence type="ECO:0000313" key="2">
    <source>
        <dbReference type="Proteomes" id="UP000008710"/>
    </source>
</evidence>
<dbReference type="OrthoDB" id="5190680at2"/>
<reference evidence="2" key="1">
    <citation type="journal article" date="2006" name="Proc. Natl. Acad. Sci. U.S.A.">
        <title>The complete genome of Rhodococcus sp. RHA1 provides insights into a catabolic powerhouse.</title>
        <authorList>
            <person name="McLeod M.P."/>
            <person name="Warren R.L."/>
            <person name="Hsiao W.W.L."/>
            <person name="Araki N."/>
            <person name="Myhre M."/>
            <person name="Fernandes C."/>
            <person name="Miyazawa D."/>
            <person name="Wong W."/>
            <person name="Lillquist A.L."/>
            <person name="Wang D."/>
            <person name="Dosanjh M."/>
            <person name="Hara H."/>
            <person name="Petrescu A."/>
            <person name="Morin R.D."/>
            <person name="Yang G."/>
            <person name="Stott J.M."/>
            <person name="Schein J.E."/>
            <person name="Shin H."/>
            <person name="Smailus D."/>
            <person name="Siddiqui A.S."/>
            <person name="Marra M.A."/>
            <person name="Jones S.J.M."/>
            <person name="Holt R."/>
            <person name="Brinkman F.S.L."/>
            <person name="Miyauchi K."/>
            <person name="Fukuda M."/>
            <person name="Davies J.E."/>
            <person name="Mohn W.W."/>
            <person name="Eltis L.D."/>
        </authorList>
    </citation>
    <scope>NUCLEOTIDE SEQUENCE [LARGE SCALE GENOMIC DNA]</scope>
    <source>
        <strain evidence="2">RHA1</strain>
    </source>
</reference>
<organism evidence="1 2">
    <name type="scientific">Rhodococcus jostii (strain RHA1)</name>
    <dbReference type="NCBI Taxonomy" id="101510"/>
    <lineage>
        <taxon>Bacteria</taxon>
        <taxon>Bacillati</taxon>
        <taxon>Actinomycetota</taxon>
        <taxon>Actinomycetes</taxon>
        <taxon>Mycobacteriales</taxon>
        <taxon>Nocardiaceae</taxon>
        <taxon>Rhodococcus</taxon>
    </lineage>
</organism>
<keyword evidence="1" id="KW-0614">Plasmid</keyword>
<accession>Q0RVA7</accession>
<dbReference type="AlphaFoldDB" id="Q0RVA7"/>
<proteinExistence type="predicted"/>
<protein>
    <submittedName>
        <fullName evidence="1">Uncharacterized protein</fullName>
    </submittedName>
</protein>
<dbReference type="Proteomes" id="UP000008710">
    <property type="component" value="Plasmid pRHL3"/>
</dbReference>
<dbReference type="HOGENOM" id="CLU_1531364_0_0_11"/>